<gene>
    <name evidence="1" type="ORF">FHP89_14625</name>
</gene>
<sequence length="222" mass="25182">MSTAPVWLFDLDDTLHHASAHIFPHINRSMTDYIMQQLAVDEGQANTLRNDYWHRYGATLLGLMRHHDTDPAHFLRETHRFDQLHNMVVFERALRHSLKRLPGRKIVFSNGPSAYAHAVLSVMGLRRSVDSVFAIEQMRLQPKPGHRAFRRLLVEHNLQASRCILVEDSLANLKAAKRLGMRTVWISRAGGCPAYVDAKFSSVLALPRALSRLGFSRRAAGA</sequence>
<dbReference type="PANTHER" id="PTHR12725:SF117">
    <property type="entry name" value="HALOACID DEHALOGENASE-LIKE HYDROLASE"/>
    <property type="match status" value="1"/>
</dbReference>
<dbReference type="SFLD" id="SFLDG01129">
    <property type="entry name" value="C1.5:_HAD__Beta-PGM__Phosphata"/>
    <property type="match status" value="1"/>
</dbReference>
<comment type="caution">
    <text evidence="1">The sequence shown here is derived from an EMBL/GenBank/DDBJ whole genome shotgun (WGS) entry which is preliminary data.</text>
</comment>
<dbReference type="NCBIfam" id="TIGR01509">
    <property type="entry name" value="HAD-SF-IA-v3"/>
    <property type="match status" value="1"/>
</dbReference>
<proteinExistence type="predicted"/>
<evidence type="ECO:0000313" key="1">
    <source>
        <dbReference type="EMBL" id="TVO75035.1"/>
    </source>
</evidence>
<dbReference type="SFLD" id="SFLDG01132">
    <property type="entry name" value="C1.5.3:_5'-Nucleotidase_Like"/>
    <property type="match status" value="1"/>
</dbReference>
<dbReference type="Proteomes" id="UP000318349">
    <property type="component" value="Unassembled WGS sequence"/>
</dbReference>
<dbReference type="PANTHER" id="PTHR12725">
    <property type="entry name" value="HALOACID DEHALOGENASE-LIKE HYDROLASE"/>
    <property type="match status" value="1"/>
</dbReference>
<reference evidence="1 2" key="1">
    <citation type="submission" date="2019-07" db="EMBL/GenBank/DDBJ databases">
        <title>The pathways for chlorine oxyanion respiration interact through the shared metabolite chlorate.</title>
        <authorList>
            <person name="Barnum T.P."/>
            <person name="Cheng Y."/>
            <person name="Hill K.A."/>
            <person name="Lucas L.N."/>
            <person name="Carlson H.K."/>
            <person name="Coates J.D."/>
        </authorList>
    </citation>
    <scope>NUCLEOTIDE SEQUENCE [LARGE SCALE GENOMIC DNA]</scope>
    <source>
        <strain evidence="1 2">SFB-1</strain>
    </source>
</reference>
<dbReference type="NCBIfam" id="TIGR01993">
    <property type="entry name" value="Pyr-5-nucltdase"/>
    <property type="match status" value="1"/>
</dbReference>
<dbReference type="AlphaFoldDB" id="A0A558CJW0"/>
<dbReference type="InterPro" id="IPR023214">
    <property type="entry name" value="HAD_sf"/>
</dbReference>
<dbReference type="InterPro" id="IPR010237">
    <property type="entry name" value="Pyr-5-nucltdase"/>
</dbReference>
<dbReference type="Pfam" id="PF00702">
    <property type="entry name" value="Hydrolase"/>
    <property type="match status" value="1"/>
</dbReference>
<dbReference type="Gene3D" id="1.10.150.450">
    <property type="match status" value="1"/>
</dbReference>
<accession>A0A558CJW0</accession>
<organism evidence="1 2">
    <name type="scientific">Denitromonas halophila</name>
    <dbReference type="NCBI Taxonomy" id="1629404"/>
    <lineage>
        <taxon>Bacteria</taxon>
        <taxon>Pseudomonadati</taxon>
        <taxon>Pseudomonadota</taxon>
        <taxon>Betaproteobacteria</taxon>
        <taxon>Rhodocyclales</taxon>
        <taxon>Zoogloeaceae</taxon>
        <taxon>Denitromonas</taxon>
    </lineage>
</organism>
<dbReference type="SFLD" id="SFLDS00003">
    <property type="entry name" value="Haloacid_Dehalogenase"/>
    <property type="match status" value="1"/>
</dbReference>
<dbReference type="InterPro" id="IPR006439">
    <property type="entry name" value="HAD-SF_hydro_IA"/>
</dbReference>
<dbReference type="EMBL" id="VMNI01000014">
    <property type="protein sequence ID" value="TVO75035.1"/>
    <property type="molecule type" value="Genomic_DNA"/>
</dbReference>
<dbReference type="Gene3D" id="3.40.50.1000">
    <property type="entry name" value="HAD superfamily/HAD-like"/>
    <property type="match status" value="1"/>
</dbReference>
<protein>
    <submittedName>
        <fullName evidence="1">Pyrimidine 5'-nucleotidase</fullName>
    </submittedName>
</protein>
<dbReference type="SUPFAM" id="SSF56784">
    <property type="entry name" value="HAD-like"/>
    <property type="match status" value="1"/>
</dbReference>
<evidence type="ECO:0000313" key="2">
    <source>
        <dbReference type="Proteomes" id="UP000318349"/>
    </source>
</evidence>
<dbReference type="InterPro" id="IPR036412">
    <property type="entry name" value="HAD-like_sf"/>
</dbReference>
<name>A0A558CJW0_9RHOO</name>